<accession>A0A855F2L3</accession>
<evidence type="ECO:0000256" key="5">
    <source>
        <dbReference type="ARBA" id="ARBA00022679"/>
    </source>
</evidence>
<dbReference type="GO" id="GO:0009401">
    <property type="term" value="P:phosphoenolpyruvate-dependent sugar phosphotransferase system"/>
    <property type="evidence" value="ECO:0007669"/>
    <property type="project" value="UniProtKB-KW"/>
</dbReference>
<feature type="domain" description="PTS EIIA type-2" evidence="11">
    <location>
        <begin position="1"/>
        <end position="145"/>
    </location>
</feature>
<sequence>MDEKLFAACQYTERGLDWRGAIKLACRPLAQQGKISAGYADAIISATEKNGPWYILTAEFALPHARPDEGVLSPHSVLSLVCCAEAVAFPEHPDVRLIIVLAAADSEQHIQTIQRLVCWLDEGDRLHRLTRVEHQSQLDALVAGGK</sequence>
<evidence type="ECO:0000256" key="2">
    <source>
        <dbReference type="ARBA" id="ARBA00022448"/>
    </source>
</evidence>
<comment type="function">
    <text evidence="8">The phosphoenolpyruvate-dependent sugar phosphotransferase system (sugar PTS), a major carbohydrate active transport system, catalyzes the phosphorylation of incoming sugar substrates concomitantly with their translocation across the cell membrane. The enzyme II UlaABC PTS system is involved in ascorbate transport.</text>
</comment>
<comment type="subcellular location">
    <subcellularLocation>
        <location evidence="1">Cytoplasm</location>
    </subcellularLocation>
</comment>
<keyword evidence="5" id="KW-0808">Transferase</keyword>
<organism evidence="12 13">
    <name type="scientific">Raoultella ornithinolytica</name>
    <name type="common">Klebsiella ornithinolytica</name>
    <dbReference type="NCBI Taxonomy" id="54291"/>
    <lineage>
        <taxon>Bacteria</taxon>
        <taxon>Pseudomonadati</taxon>
        <taxon>Pseudomonadota</taxon>
        <taxon>Gammaproteobacteria</taxon>
        <taxon>Enterobacterales</taxon>
        <taxon>Enterobacteriaceae</taxon>
        <taxon>Klebsiella/Raoultella group</taxon>
        <taxon>Raoultella</taxon>
    </lineage>
</organism>
<proteinExistence type="predicted"/>
<dbReference type="Pfam" id="PF00359">
    <property type="entry name" value="PTS_EIIA_2"/>
    <property type="match status" value="1"/>
</dbReference>
<evidence type="ECO:0000313" key="12">
    <source>
        <dbReference type="EMBL" id="PIK90694.1"/>
    </source>
</evidence>
<dbReference type="GO" id="GO:0016301">
    <property type="term" value="F:kinase activity"/>
    <property type="evidence" value="ECO:0007669"/>
    <property type="project" value="UniProtKB-KW"/>
</dbReference>
<evidence type="ECO:0000256" key="1">
    <source>
        <dbReference type="ARBA" id="ARBA00004496"/>
    </source>
</evidence>
<evidence type="ECO:0000256" key="7">
    <source>
        <dbReference type="ARBA" id="ARBA00022777"/>
    </source>
</evidence>
<evidence type="ECO:0000256" key="3">
    <source>
        <dbReference type="ARBA" id="ARBA00022490"/>
    </source>
</evidence>
<evidence type="ECO:0000256" key="6">
    <source>
        <dbReference type="ARBA" id="ARBA00022683"/>
    </source>
</evidence>
<evidence type="ECO:0000256" key="4">
    <source>
        <dbReference type="ARBA" id="ARBA00022553"/>
    </source>
</evidence>
<gene>
    <name evidence="12" type="ORF">CFY86_08070</name>
</gene>
<dbReference type="PANTHER" id="PTHR36203">
    <property type="entry name" value="ASCORBATE-SPECIFIC PTS SYSTEM EIIA COMPONENT"/>
    <property type="match status" value="1"/>
</dbReference>
<keyword evidence="2" id="KW-0813">Transport</keyword>
<dbReference type="Gene3D" id="3.40.930.10">
    <property type="entry name" value="Mannitol-specific EII, Chain A"/>
    <property type="match status" value="1"/>
</dbReference>
<dbReference type="EMBL" id="NKYI01000011">
    <property type="protein sequence ID" value="PIK90694.1"/>
    <property type="molecule type" value="Genomic_DNA"/>
</dbReference>
<evidence type="ECO:0000313" key="13">
    <source>
        <dbReference type="Proteomes" id="UP000229713"/>
    </source>
</evidence>
<reference evidence="12 13" key="1">
    <citation type="submission" date="2017-07" db="EMBL/GenBank/DDBJ databases">
        <title>Raoultella ornithinolytica strain HH3 draft genome.</title>
        <authorList>
            <person name="Duceppe M.-O."/>
            <person name="Huang H."/>
            <person name="Phipps-Todd B."/>
        </authorList>
    </citation>
    <scope>NUCLEOTIDE SEQUENCE [LARGE SCALE GENOMIC DNA]</scope>
    <source>
        <strain evidence="12 13">HH3</strain>
    </source>
</reference>
<dbReference type="AlphaFoldDB" id="A0A855F2L3"/>
<dbReference type="RefSeq" id="WP_099842983.1">
    <property type="nucleotide sequence ID" value="NZ_CP158801.1"/>
</dbReference>
<dbReference type="GO" id="GO:0005737">
    <property type="term" value="C:cytoplasm"/>
    <property type="evidence" value="ECO:0007669"/>
    <property type="project" value="UniProtKB-SubCell"/>
</dbReference>
<evidence type="ECO:0000256" key="9">
    <source>
        <dbReference type="ARBA" id="ARBA00041175"/>
    </source>
</evidence>
<dbReference type="InterPro" id="IPR002178">
    <property type="entry name" value="PTS_EIIA_type-2_dom"/>
</dbReference>
<name>A0A855F2L3_RAOOR</name>
<evidence type="ECO:0000259" key="11">
    <source>
        <dbReference type="PROSITE" id="PS51094"/>
    </source>
</evidence>
<keyword evidence="6" id="KW-0598">Phosphotransferase system</keyword>
<dbReference type="InterPro" id="IPR016152">
    <property type="entry name" value="PTrfase/Anion_transptr"/>
</dbReference>
<keyword evidence="4" id="KW-0597">Phosphoprotein</keyword>
<dbReference type="PANTHER" id="PTHR36203:SF1">
    <property type="entry name" value="ASCORBATE-SPECIFIC PTS SYSTEM EIIA COMPONENT"/>
    <property type="match status" value="1"/>
</dbReference>
<keyword evidence="3" id="KW-0963">Cytoplasm</keyword>
<evidence type="ECO:0000256" key="10">
    <source>
        <dbReference type="ARBA" id="ARBA00042072"/>
    </source>
</evidence>
<protein>
    <recommendedName>
        <fullName evidence="9">Ascorbate-specific PTS system EIIA component</fullName>
    </recommendedName>
    <alternativeName>
        <fullName evidence="10">Ascorbate-specific phosphotransferase enzyme IIA component</fullName>
    </alternativeName>
</protein>
<dbReference type="Proteomes" id="UP000229713">
    <property type="component" value="Unassembled WGS sequence"/>
</dbReference>
<keyword evidence="12" id="KW-0762">Sugar transport</keyword>
<dbReference type="PROSITE" id="PS51094">
    <property type="entry name" value="PTS_EIIA_TYPE_2"/>
    <property type="match status" value="1"/>
</dbReference>
<evidence type="ECO:0000256" key="8">
    <source>
        <dbReference type="ARBA" id="ARBA00037387"/>
    </source>
</evidence>
<dbReference type="InterPro" id="IPR051351">
    <property type="entry name" value="Ascorbate-PTS_EIIA_comp"/>
</dbReference>
<keyword evidence="7" id="KW-0418">Kinase</keyword>
<dbReference type="SUPFAM" id="SSF55804">
    <property type="entry name" value="Phoshotransferase/anion transport protein"/>
    <property type="match status" value="1"/>
</dbReference>
<comment type="caution">
    <text evidence="12">The sequence shown here is derived from an EMBL/GenBank/DDBJ whole genome shotgun (WGS) entry which is preliminary data.</text>
</comment>